<sequence>MVTQLDRLCSPELYLEATFLKKHSQSWLHAPSPTVRKMKSVMELCVYRAPNTTTSSSWCFTCLAATVRRGGGLGSFYGGPLRAQQELKGIVYAKLVETLCTKRQNTQMKFDDSKRLGEWLSCPLLAYTSHLLLFHSGLGLRLFLLTEPLSCHLQQHVEHEQTPFWKMKDNLSGSDN</sequence>
<gene>
    <name evidence="1" type="ORF">U0070_010102</name>
</gene>
<dbReference type="EMBL" id="JBBHLL010000225">
    <property type="protein sequence ID" value="KAK7808955.1"/>
    <property type="molecule type" value="Genomic_DNA"/>
</dbReference>
<name>A0AAW0I335_MYOGA</name>
<comment type="caution">
    <text evidence="1">The sequence shown here is derived from an EMBL/GenBank/DDBJ whole genome shotgun (WGS) entry which is preliminary data.</text>
</comment>
<organism evidence="1 2">
    <name type="scientific">Myodes glareolus</name>
    <name type="common">Bank vole</name>
    <name type="synonym">Clethrionomys glareolus</name>
    <dbReference type="NCBI Taxonomy" id="447135"/>
    <lineage>
        <taxon>Eukaryota</taxon>
        <taxon>Metazoa</taxon>
        <taxon>Chordata</taxon>
        <taxon>Craniata</taxon>
        <taxon>Vertebrata</taxon>
        <taxon>Euteleostomi</taxon>
        <taxon>Mammalia</taxon>
        <taxon>Eutheria</taxon>
        <taxon>Euarchontoglires</taxon>
        <taxon>Glires</taxon>
        <taxon>Rodentia</taxon>
        <taxon>Myomorpha</taxon>
        <taxon>Muroidea</taxon>
        <taxon>Cricetidae</taxon>
        <taxon>Arvicolinae</taxon>
        <taxon>Myodes</taxon>
    </lineage>
</organism>
<protein>
    <submittedName>
        <fullName evidence="1">Uncharacterized protein</fullName>
    </submittedName>
</protein>
<proteinExistence type="predicted"/>
<dbReference type="AlphaFoldDB" id="A0AAW0I335"/>
<keyword evidence="2" id="KW-1185">Reference proteome</keyword>
<reference evidence="1 2" key="1">
    <citation type="journal article" date="2023" name="bioRxiv">
        <title>Conserved and derived expression patterns and positive selection on dental genes reveal complex evolutionary context of ever-growing rodent molars.</title>
        <authorList>
            <person name="Calamari Z.T."/>
            <person name="Song A."/>
            <person name="Cohen E."/>
            <person name="Akter M."/>
            <person name="Roy R.D."/>
            <person name="Hallikas O."/>
            <person name="Christensen M.M."/>
            <person name="Li P."/>
            <person name="Marangoni P."/>
            <person name="Jernvall J."/>
            <person name="Klein O.D."/>
        </authorList>
    </citation>
    <scope>NUCLEOTIDE SEQUENCE [LARGE SCALE GENOMIC DNA]</scope>
    <source>
        <strain evidence="1">V071</strain>
    </source>
</reference>
<accession>A0AAW0I335</accession>
<evidence type="ECO:0000313" key="2">
    <source>
        <dbReference type="Proteomes" id="UP001488838"/>
    </source>
</evidence>
<evidence type="ECO:0000313" key="1">
    <source>
        <dbReference type="EMBL" id="KAK7808955.1"/>
    </source>
</evidence>
<dbReference type="Proteomes" id="UP001488838">
    <property type="component" value="Unassembled WGS sequence"/>
</dbReference>